<dbReference type="Pfam" id="PF02368">
    <property type="entry name" value="Big_2"/>
    <property type="match status" value="2"/>
</dbReference>
<dbReference type="Gene3D" id="3.80.10.10">
    <property type="entry name" value="Ribonuclease Inhibitor"/>
    <property type="match status" value="1"/>
</dbReference>
<keyword evidence="3" id="KW-0732">Signal</keyword>
<dbReference type="SUPFAM" id="SSF49373">
    <property type="entry name" value="Invasin/intimin cell-adhesion fragments"/>
    <property type="match status" value="2"/>
</dbReference>
<dbReference type="InterPro" id="IPR001611">
    <property type="entry name" value="Leu-rich_rpt"/>
</dbReference>
<keyword evidence="1" id="KW-0433">Leucine-rich repeat</keyword>
<dbReference type="SMART" id="SM00635">
    <property type="entry name" value="BID_2"/>
    <property type="match status" value="2"/>
</dbReference>
<feature type="domain" description="BIG2" evidence="4">
    <location>
        <begin position="345"/>
        <end position="427"/>
    </location>
</feature>
<dbReference type="PROSITE" id="PS00018">
    <property type="entry name" value="EF_HAND_1"/>
    <property type="match status" value="1"/>
</dbReference>
<evidence type="ECO:0000259" key="4">
    <source>
        <dbReference type="SMART" id="SM00635"/>
    </source>
</evidence>
<protein>
    <submittedName>
        <fullName evidence="5">Leucine Rich repeat protein</fullName>
    </submittedName>
</protein>
<evidence type="ECO:0000313" key="6">
    <source>
        <dbReference type="Proteomes" id="UP000292933"/>
    </source>
</evidence>
<feature type="signal peptide" evidence="3">
    <location>
        <begin position="1"/>
        <end position="27"/>
    </location>
</feature>
<dbReference type="InterPro" id="IPR018247">
    <property type="entry name" value="EF_Hand_1_Ca_BS"/>
</dbReference>
<dbReference type="Proteomes" id="UP000292933">
    <property type="component" value="Unassembled WGS sequence"/>
</dbReference>
<evidence type="ECO:0000256" key="2">
    <source>
        <dbReference type="ARBA" id="ARBA00022737"/>
    </source>
</evidence>
<proteinExistence type="predicted"/>
<reference evidence="5 6" key="1">
    <citation type="submission" date="2018-12" db="EMBL/GenBank/DDBJ databases">
        <title>Unveiling genomic diversity among members of the Bifidobacterium pseudolongum species, a widely distributed gut commensal of the animal kingdom.</title>
        <authorList>
            <person name="Lugli G.A."/>
            <person name="Duranti S."/>
            <person name="Albert K."/>
            <person name="Mancabelli L."/>
            <person name="Napoli S."/>
            <person name="Viappiani A."/>
            <person name="Anzalone R."/>
            <person name="Longhi G."/>
            <person name="Milani C."/>
            <person name="Turroni F."/>
            <person name="Alessandri G."/>
            <person name="Sela D.A."/>
            <person name="Van Sinderen D."/>
            <person name="Ventura M."/>
        </authorList>
    </citation>
    <scope>NUCLEOTIDE SEQUENCE [LARGE SCALE GENOMIC DNA]</scope>
    <source>
        <strain evidence="5 6">1780B</strain>
    </source>
</reference>
<dbReference type="PANTHER" id="PTHR45617">
    <property type="entry name" value="LEUCINE RICH REPEAT FAMILY PROTEIN"/>
    <property type="match status" value="1"/>
</dbReference>
<accession>A0A8B3RMJ7</accession>
<feature type="chain" id="PRO_5032412452" evidence="3">
    <location>
        <begin position="28"/>
        <end position="498"/>
    </location>
</feature>
<keyword evidence="2" id="KW-0677">Repeat</keyword>
<comment type="caution">
    <text evidence="5">The sequence shown here is derived from an EMBL/GenBank/DDBJ whole genome shotgun (WGS) entry which is preliminary data.</text>
</comment>
<dbReference type="EMBL" id="RYVC01000008">
    <property type="protein sequence ID" value="RYQ46386.1"/>
    <property type="molecule type" value="Genomic_DNA"/>
</dbReference>
<evidence type="ECO:0000256" key="1">
    <source>
        <dbReference type="ARBA" id="ARBA00022614"/>
    </source>
</evidence>
<sequence length="498" mass="53868">MNRWTKAIAVAFAMTLPFGSLPVTASAATGDVVINETNFPDPDFREDMRYKDSNHDGVLSISEINAIDSLSLGTTNLKGLELLPSLTSLNLWSDDLTSVDLSHNPKLEDLTINGSLETIDLSKQTELRELDLDGNNLTEIDLTRNTLLWSLRAEENRLTNIDLSQNNNLEYIYLANNQLEELETYNLRKLQELKIQHNKLTALDLSNNKQLFDLTIYDNRISTIDLSKNIELHNLKPVDNPLISLTLPLDVTVSTHDYCVLGCPTKEIQGSLYENSYRGNSFDVASVDPLFNPAKVSNLRGATLQGTKLILPADKEKTNVTYDYDAGFEHTLYAHLQLTNAAFVPVNSVSINGDGVSGGTLTLNPEDTCALHATVNPANATDRKVTWSSSDAKVATVDASGKVSAKTAGTTTIMAKAGGKTASVKVTVKTPVVPVSSVSLSGGVSSLDVGGSTQFKATVSPANATDKTVTWGSSDAKVATVCLCSLSCGRHRHCFWTA</sequence>
<dbReference type="InterPro" id="IPR008964">
    <property type="entry name" value="Invasin/intimin_cell_adhesion"/>
</dbReference>
<dbReference type="SUPFAM" id="SSF52058">
    <property type="entry name" value="L domain-like"/>
    <property type="match status" value="1"/>
</dbReference>
<dbReference type="InterPro" id="IPR003343">
    <property type="entry name" value="Big_2"/>
</dbReference>
<dbReference type="InterPro" id="IPR032675">
    <property type="entry name" value="LRR_dom_sf"/>
</dbReference>
<dbReference type="AlphaFoldDB" id="A0A8B3RMJ7"/>
<name>A0A8B3RMJ7_9BIFI</name>
<evidence type="ECO:0000256" key="3">
    <source>
        <dbReference type="SAM" id="SignalP"/>
    </source>
</evidence>
<dbReference type="PROSITE" id="PS51450">
    <property type="entry name" value="LRR"/>
    <property type="match status" value="2"/>
</dbReference>
<dbReference type="RefSeq" id="WP_129880704.1">
    <property type="nucleotide sequence ID" value="NZ_RYVC01000008.1"/>
</dbReference>
<organism evidence="5 6">
    <name type="scientific">Bifidobacterium pseudolongum subsp. globosum</name>
    <dbReference type="NCBI Taxonomy" id="1690"/>
    <lineage>
        <taxon>Bacteria</taxon>
        <taxon>Bacillati</taxon>
        <taxon>Actinomycetota</taxon>
        <taxon>Actinomycetes</taxon>
        <taxon>Bifidobacteriales</taxon>
        <taxon>Bifidobacteriaceae</taxon>
        <taxon>Bifidobacterium</taxon>
    </lineage>
</organism>
<evidence type="ECO:0000313" key="5">
    <source>
        <dbReference type="EMBL" id="RYQ46386.1"/>
    </source>
</evidence>
<feature type="domain" description="BIG2" evidence="4">
    <location>
        <begin position="434"/>
        <end position="498"/>
    </location>
</feature>
<dbReference type="Gene3D" id="2.60.40.1080">
    <property type="match status" value="2"/>
</dbReference>
<gene>
    <name evidence="5" type="ORF">PG1780B_1065</name>
</gene>